<dbReference type="Pfam" id="PF01618">
    <property type="entry name" value="MotA_ExbB"/>
    <property type="match status" value="1"/>
</dbReference>
<feature type="domain" description="MotA/TolQ/ExbB proton channel" evidence="8">
    <location>
        <begin position="69"/>
        <end position="187"/>
    </location>
</feature>
<dbReference type="InterPro" id="IPR002898">
    <property type="entry name" value="MotA_ExbB_proton_chnl"/>
</dbReference>
<keyword evidence="4 7" id="KW-0812">Transmembrane</keyword>
<gene>
    <name evidence="9" type="ORF">METZ01_LOCUS222487</name>
</gene>
<dbReference type="PANTHER" id="PTHR30625">
    <property type="entry name" value="PROTEIN TOLQ"/>
    <property type="match status" value="1"/>
</dbReference>
<organism evidence="9">
    <name type="scientific">marine metagenome</name>
    <dbReference type="NCBI Taxonomy" id="408172"/>
    <lineage>
        <taxon>unclassified sequences</taxon>
        <taxon>metagenomes</taxon>
        <taxon>ecological metagenomes</taxon>
    </lineage>
</organism>
<dbReference type="InterPro" id="IPR050790">
    <property type="entry name" value="ExbB/TolQ_transport"/>
</dbReference>
<keyword evidence="5 7" id="KW-1133">Transmembrane helix</keyword>
<keyword evidence="3" id="KW-1003">Cell membrane</keyword>
<evidence type="ECO:0000256" key="4">
    <source>
        <dbReference type="ARBA" id="ARBA00022692"/>
    </source>
</evidence>
<dbReference type="GO" id="GO:0017038">
    <property type="term" value="P:protein import"/>
    <property type="evidence" value="ECO:0007669"/>
    <property type="project" value="TreeGrafter"/>
</dbReference>
<evidence type="ECO:0000256" key="5">
    <source>
        <dbReference type="ARBA" id="ARBA00022989"/>
    </source>
</evidence>
<evidence type="ECO:0000256" key="7">
    <source>
        <dbReference type="SAM" id="Phobius"/>
    </source>
</evidence>
<evidence type="ECO:0000313" key="9">
    <source>
        <dbReference type="EMBL" id="SVB69633.1"/>
    </source>
</evidence>
<dbReference type="GO" id="GO:0005886">
    <property type="term" value="C:plasma membrane"/>
    <property type="evidence" value="ECO:0007669"/>
    <property type="project" value="UniProtKB-SubCell"/>
</dbReference>
<proteinExistence type="inferred from homology"/>
<keyword evidence="6 7" id="KW-0472">Membrane</keyword>
<evidence type="ECO:0000259" key="8">
    <source>
        <dbReference type="Pfam" id="PF01618"/>
    </source>
</evidence>
<sequence>MIEFLKQGGPVMWPLSLCSVLALAIIVERLINLRPAKVLPEDEVEHLGSLISGGLLEQAEDYCERRPGPLTNIVAAALDARSEPPEGIRQVVVDQGRQEVPRLQKYLGVLGTVASVSPLLGLLGTVLGMIEVFRIVSNQGIGQADSLAGGISQAMITTAAGLTIAIPSLVAYNAFSDRANSLILEMERLALVFIKQIMHQRDSGEVDKPMPLAVPSEGGH</sequence>
<feature type="transmembrane region" description="Helical" evidence="7">
    <location>
        <begin position="106"/>
        <end position="130"/>
    </location>
</feature>
<evidence type="ECO:0000256" key="6">
    <source>
        <dbReference type="ARBA" id="ARBA00023136"/>
    </source>
</evidence>
<comment type="subcellular location">
    <subcellularLocation>
        <location evidence="1">Cell membrane</location>
        <topology evidence="1">Multi-pass membrane protein</topology>
    </subcellularLocation>
</comment>
<evidence type="ECO:0000256" key="3">
    <source>
        <dbReference type="ARBA" id="ARBA00022475"/>
    </source>
</evidence>
<dbReference type="EMBL" id="UINC01053292">
    <property type="protein sequence ID" value="SVB69633.1"/>
    <property type="molecule type" value="Genomic_DNA"/>
</dbReference>
<comment type="similarity">
    <text evidence="2">Belongs to the ExbB/TolQ family.</text>
</comment>
<dbReference type="AlphaFoldDB" id="A0A382G4Z2"/>
<reference evidence="9" key="1">
    <citation type="submission" date="2018-05" db="EMBL/GenBank/DDBJ databases">
        <authorList>
            <person name="Lanie J.A."/>
            <person name="Ng W.-L."/>
            <person name="Kazmierczak K.M."/>
            <person name="Andrzejewski T.M."/>
            <person name="Davidsen T.M."/>
            <person name="Wayne K.J."/>
            <person name="Tettelin H."/>
            <person name="Glass J.I."/>
            <person name="Rusch D."/>
            <person name="Podicherti R."/>
            <person name="Tsui H.-C.T."/>
            <person name="Winkler M.E."/>
        </authorList>
    </citation>
    <scope>NUCLEOTIDE SEQUENCE</scope>
</reference>
<protein>
    <recommendedName>
        <fullName evidence="8">MotA/TolQ/ExbB proton channel domain-containing protein</fullName>
    </recommendedName>
</protein>
<feature type="transmembrane region" description="Helical" evidence="7">
    <location>
        <begin position="12"/>
        <end position="31"/>
    </location>
</feature>
<accession>A0A382G4Z2</accession>
<evidence type="ECO:0000256" key="1">
    <source>
        <dbReference type="ARBA" id="ARBA00004651"/>
    </source>
</evidence>
<feature type="transmembrane region" description="Helical" evidence="7">
    <location>
        <begin position="150"/>
        <end position="172"/>
    </location>
</feature>
<evidence type="ECO:0000256" key="2">
    <source>
        <dbReference type="ARBA" id="ARBA00010442"/>
    </source>
</evidence>
<dbReference type="PANTHER" id="PTHR30625:SF11">
    <property type="entry name" value="MOTA_TOLQ_EXBB PROTON CHANNEL DOMAIN-CONTAINING PROTEIN"/>
    <property type="match status" value="1"/>
</dbReference>
<name>A0A382G4Z2_9ZZZZ</name>